<keyword evidence="2" id="KW-1185">Reference proteome</keyword>
<dbReference type="Proteomes" id="UP001345013">
    <property type="component" value="Unassembled WGS sequence"/>
</dbReference>
<accession>A0ABR0KGY1</accession>
<comment type="caution">
    <text evidence="1">The sequence shown here is derived from an EMBL/GenBank/DDBJ whole genome shotgun (WGS) entry which is preliminary data.</text>
</comment>
<organism evidence="1 2">
    <name type="scientific">Lithohypha guttulata</name>
    <dbReference type="NCBI Taxonomy" id="1690604"/>
    <lineage>
        <taxon>Eukaryota</taxon>
        <taxon>Fungi</taxon>
        <taxon>Dikarya</taxon>
        <taxon>Ascomycota</taxon>
        <taxon>Pezizomycotina</taxon>
        <taxon>Eurotiomycetes</taxon>
        <taxon>Chaetothyriomycetidae</taxon>
        <taxon>Chaetothyriales</taxon>
        <taxon>Trichomeriaceae</taxon>
        <taxon>Lithohypha</taxon>
    </lineage>
</organism>
<sequence>MSSIRARAESFCHSYAKAMSLGTSSKATTTDIAEALFSHYRPTDFTAFSMGQRIVMGDATSEVPEMEKYLEQWLSHGIGLDIRMERHRVDVVSDLGETGGGGSAMCWITWRVYPASPEGAGRSIEGWEWENMYAFRLAPGQEKWVWEFVVSDNEVAGLLGKFPGWFDGLR</sequence>
<gene>
    <name evidence="1" type="ORF">LTR24_002786</name>
</gene>
<proteinExistence type="predicted"/>
<evidence type="ECO:0008006" key="3">
    <source>
        <dbReference type="Google" id="ProtNLM"/>
    </source>
</evidence>
<name>A0ABR0KGY1_9EURO</name>
<protein>
    <recommendedName>
        <fullName evidence="3">SnoaL-like domain-containing protein</fullName>
    </recommendedName>
</protein>
<reference evidence="1 2" key="1">
    <citation type="submission" date="2023-08" db="EMBL/GenBank/DDBJ databases">
        <title>Black Yeasts Isolated from many extreme environments.</title>
        <authorList>
            <person name="Coleine C."/>
            <person name="Stajich J.E."/>
            <person name="Selbmann L."/>
        </authorList>
    </citation>
    <scope>NUCLEOTIDE SEQUENCE [LARGE SCALE GENOMIC DNA]</scope>
    <source>
        <strain evidence="1 2">CCFEE 5885</strain>
    </source>
</reference>
<evidence type="ECO:0000313" key="1">
    <source>
        <dbReference type="EMBL" id="KAK5096086.1"/>
    </source>
</evidence>
<dbReference type="EMBL" id="JAVRRG010000024">
    <property type="protein sequence ID" value="KAK5096086.1"/>
    <property type="molecule type" value="Genomic_DNA"/>
</dbReference>
<evidence type="ECO:0000313" key="2">
    <source>
        <dbReference type="Proteomes" id="UP001345013"/>
    </source>
</evidence>